<organism evidence="9">
    <name type="scientific">marine sediment metagenome</name>
    <dbReference type="NCBI Taxonomy" id="412755"/>
    <lineage>
        <taxon>unclassified sequences</taxon>
        <taxon>metagenomes</taxon>
        <taxon>ecological metagenomes</taxon>
    </lineage>
</organism>
<proteinExistence type="predicted"/>
<evidence type="ECO:0000256" key="2">
    <source>
        <dbReference type="ARBA" id="ARBA00022448"/>
    </source>
</evidence>
<evidence type="ECO:0000256" key="6">
    <source>
        <dbReference type="ARBA" id="ARBA00023136"/>
    </source>
</evidence>
<comment type="caution">
    <text evidence="9">The sequence shown here is derived from an EMBL/GenBank/DDBJ whole genome shotgun (WGS) entry which is preliminary data.</text>
</comment>
<feature type="domain" description="ABC transmembrane type-1" evidence="8">
    <location>
        <begin position="23"/>
        <end position="239"/>
    </location>
</feature>
<dbReference type="PANTHER" id="PTHR30193">
    <property type="entry name" value="ABC TRANSPORTER PERMEASE PROTEIN"/>
    <property type="match status" value="1"/>
</dbReference>
<sequence length="250" mass="28668">SEIFMGIKNYLYCFTNEIMLNSFRNNALWVMLFVPLTVSLGLIIAVLTDRVKYESIVKSIIFMPMAISFVGAGVIWKFVYAYRPASAAQTGILNAIRSFFQLEPLPWLIVRPWLNNFCLIMVGVWIWTGFCMVILSASYKGIPRELLEAARVDGATEFKIFWKIILPLMKPTLAVVATTMTINVLKVFDIVYVMTNGNFNTEVVANRMYKEMFIFRNYGRASAIAVILLMLIIPMIIINIQRFKEQEAIR</sequence>
<feature type="transmembrane region" description="Helical" evidence="7">
    <location>
        <begin position="60"/>
        <end position="79"/>
    </location>
</feature>
<evidence type="ECO:0000313" key="9">
    <source>
        <dbReference type="EMBL" id="GAI70245.1"/>
    </source>
</evidence>
<gene>
    <name evidence="9" type="ORF">S12H4_03124</name>
</gene>
<feature type="transmembrane region" description="Helical" evidence="7">
    <location>
        <begin position="27"/>
        <end position="48"/>
    </location>
</feature>
<feature type="transmembrane region" description="Helical" evidence="7">
    <location>
        <begin position="160"/>
        <end position="185"/>
    </location>
</feature>
<evidence type="ECO:0000256" key="7">
    <source>
        <dbReference type="SAM" id="Phobius"/>
    </source>
</evidence>
<evidence type="ECO:0000256" key="4">
    <source>
        <dbReference type="ARBA" id="ARBA00022692"/>
    </source>
</evidence>
<dbReference type="GO" id="GO:0005886">
    <property type="term" value="C:plasma membrane"/>
    <property type="evidence" value="ECO:0007669"/>
    <property type="project" value="UniProtKB-SubCell"/>
</dbReference>
<evidence type="ECO:0000256" key="1">
    <source>
        <dbReference type="ARBA" id="ARBA00004651"/>
    </source>
</evidence>
<feature type="transmembrane region" description="Helical" evidence="7">
    <location>
        <begin position="113"/>
        <end position="139"/>
    </location>
</feature>
<dbReference type="AlphaFoldDB" id="X1S480"/>
<dbReference type="SUPFAM" id="SSF161098">
    <property type="entry name" value="MetI-like"/>
    <property type="match status" value="1"/>
</dbReference>
<evidence type="ECO:0000259" key="8">
    <source>
        <dbReference type="PROSITE" id="PS50928"/>
    </source>
</evidence>
<dbReference type="InterPro" id="IPR035906">
    <property type="entry name" value="MetI-like_sf"/>
</dbReference>
<dbReference type="Gene3D" id="1.10.3720.10">
    <property type="entry name" value="MetI-like"/>
    <property type="match status" value="1"/>
</dbReference>
<feature type="transmembrane region" description="Helical" evidence="7">
    <location>
        <begin position="218"/>
        <end position="240"/>
    </location>
</feature>
<dbReference type="PANTHER" id="PTHR30193:SF18">
    <property type="entry name" value="OSMOPROTECTIVE COMPOUNDS UPTAKE PERMEASE PROTEIN GGTC"/>
    <property type="match status" value="1"/>
</dbReference>
<dbReference type="PROSITE" id="PS50928">
    <property type="entry name" value="ABC_TM1"/>
    <property type="match status" value="1"/>
</dbReference>
<protein>
    <recommendedName>
        <fullName evidence="8">ABC transmembrane type-1 domain-containing protein</fullName>
    </recommendedName>
</protein>
<keyword evidence="2" id="KW-0813">Transport</keyword>
<comment type="subcellular location">
    <subcellularLocation>
        <location evidence="1">Cell membrane</location>
        <topology evidence="1">Multi-pass membrane protein</topology>
    </subcellularLocation>
</comment>
<reference evidence="9" key="1">
    <citation type="journal article" date="2014" name="Front. Microbiol.">
        <title>High frequency of phylogenetically diverse reductive dehalogenase-homologous genes in deep subseafloor sedimentary metagenomes.</title>
        <authorList>
            <person name="Kawai M."/>
            <person name="Futagami T."/>
            <person name="Toyoda A."/>
            <person name="Takaki Y."/>
            <person name="Nishi S."/>
            <person name="Hori S."/>
            <person name="Arai W."/>
            <person name="Tsubouchi T."/>
            <person name="Morono Y."/>
            <person name="Uchiyama I."/>
            <person name="Ito T."/>
            <person name="Fujiyama A."/>
            <person name="Inagaki F."/>
            <person name="Takami H."/>
        </authorList>
    </citation>
    <scope>NUCLEOTIDE SEQUENCE</scope>
    <source>
        <strain evidence="9">Expedition CK06-06</strain>
    </source>
</reference>
<feature type="non-terminal residue" evidence="9">
    <location>
        <position position="1"/>
    </location>
</feature>
<dbReference type="CDD" id="cd06261">
    <property type="entry name" value="TM_PBP2"/>
    <property type="match status" value="1"/>
</dbReference>
<keyword evidence="4 7" id="KW-0812">Transmembrane</keyword>
<dbReference type="EMBL" id="BARW01000846">
    <property type="protein sequence ID" value="GAI70245.1"/>
    <property type="molecule type" value="Genomic_DNA"/>
</dbReference>
<keyword evidence="5 7" id="KW-1133">Transmembrane helix</keyword>
<evidence type="ECO:0000256" key="3">
    <source>
        <dbReference type="ARBA" id="ARBA00022475"/>
    </source>
</evidence>
<name>X1S480_9ZZZZ</name>
<dbReference type="Pfam" id="PF00528">
    <property type="entry name" value="BPD_transp_1"/>
    <property type="match status" value="1"/>
</dbReference>
<keyword evidence="6 7" id="KW-0472">Membrane</keyword>
<keyword evidence="3" id="KW-1003">Cell membrane</keyword>
<dbReference type="InterPro" id="IPR000515">
    <property type="entry name" value="MetI-like"/>
</dbReference>
<dbReference type="InterPro" id="IPR051393">
    <property type="entry name" value="ABC_transporter_permease"/>
</dbReference>
<evidence type="ECO:0000256" key="5">
    <source>
        <dbReference type="ARBA" id="ARBA00022989"/>
    </source>
</evidence>
<accession>X1S480</accession>
<dbReference type="GO" id="GO:0055085">
    <property type="term" value="P:transmembrane transport"/>
    <property type="evidence" value="ECO:0007669"/>
    <property type="project" value="InterPro"/>
</dbReference>